<evidence type="ECO:0000313" key="5">
    <source>
        <dbReference type="EMBL" id="MFD0931284.1"/>
    </source>
</evidence>
<comment type="similarity">
    <text evidence="1">Belongs to the 'phage' integrase family.</text>
</comment>
<dbReference type="CDD" id="cd01185">
    <property type="entry name" value="INTN1_C_like"/>
    <property type="match status" value="1"/>
</dbReference>
<dbReference type="Proteomes" id="UP001597049">
    <property type="component" value="Unassembled WGS sequence"/>
</dbReference>
<gene>
    <name evidence="5" type="ORF">ACFQ0R_01600</name>
</gene>
<dbReference type="Pfam" id="PF17293">
    <property type="entry name" value="Arm-DNA-bind_5"/>
    <property type="match status" value="1"/>
</dbReference>
<dbReference type="InterPro" id="IPR035386">
    <property type="entry name" value="Arm-DNA-bind_5"/>
</dbReference>
<accession>A0ABW3GKZ2</accession>
<keyword evidence="6" id="KW-1185">Reference proteome</keyword>
<dbReference type="SUPFAM" id="SSF56349">
    <property type="entry name" value="DNA breaking-rejoining enzymes"/>
    <property type="match status" value="1"/>
</dbReference>
<dbReference type="InterPro" id="IPR025269">
    <property type="entry name" value="SAM-like_dom"/>
</dbReference>
<dbReference type="Pfam" id="PF00589">
    <property type="entry name" value="Phage_integrase"/>
    <property type="match status" value="1"/>
</dbReference>
<dbReference type="InterPro" id="IPR013762">
    <property type="entry name" value="Integrase-like_cat_sf"/>
</dbReference>
<keyword evidence="3" id="KW-0233">DNA recombination</keyword>
<organism evidence="5 6">
    <name type="scientific">Psychroflexus salinarum</name>
    <dbReference type="NCBI Taxonomy" id="546024"/>
    <lineage>
        <taxon>Bacteria</taxon>
        <taxon>Pseudomonadati</taxon>
        <taxon>Bacteroidota</taxon>
        <taxon>Flavobacteriia</taxon>
        <taxon>Flavobacteriales</taxon>
        <taxon>Flavobacteriaceae</taxon>
        <taxon>Psychroflexus</taxon>
    </lineage>
</organism>
<dbReference type="InterPro" id="IPR002104">
    <property type="entry name" value="Integrase_catalytic"/>
</dbReference>
<dbReference type="RefSeq" id="WP_379656621.1">
    <property type="nucleotide sequence ID" value="NZ_JBHTIV010000003.1"/>
</dbReference>
<protein>
    <submittedName>
        <fullName evidence="5">Site-specific integrase</fullName>
    </submittedName>
</protein>
<dbReference type="EMBL" id="JBHTIV010000003">
    <property type="protein sequence ID" value="MFD0931284.1"/>
    <property type="molecule type" value="Genomic_DNA"/>
</dbReference>
<feature type="domain" description="Tyr recombinase" evidence="4">
    <location>
        <begin position="216"/>
        <end position="395"/>
    </location>
</feature>
<evidence type="ECO:0000313" key="6">
    <source>
        <dbReference type="Proteomes" id="UP001597049"/>
    </source>
</evidence>
<reference evidence="6" key="1">
    <citation type="journal article" date="2019" name="Int. J. Syst. Evol. Microbiol.">
        <title>The Global Catalogue of Microorganisms (GCM) 10K type strain sequencing project: providing services to taxonomists for standard genome sequencing and annotation.</title>
        <authorList>
            <consortium name="The Broad Institute Genomics Platform"/>
            <consortium name="The Broad Institute Genome Sequencing Center for Infectious Disease"/>
            <person name="Wu L."/>
            <person name="Ma J."/>
        </authorList>
    </citation>
    <scope>NUCLEOTIDE SEQUENCE [LARGE SCALE GENOMIC DNA]</scope>
    <source>
        <strain evidence="6">CCUG 56752</strain>
    </source>
</reference>
<dbReference type="Gene3D" id="1.10.443.10">
    <property type="entry name" value="Intergrase catalytic core"/>
    <property type="match status" value="1"/>
</dbReference>
<dbReference type="InterPro" id="IPR050090">
    <property type="entry name" value="Tyrosine_recombinase_XerCD"/>
</dbReference>
<dbReference type="PROSITE" id="PS51898">
    <property type="entry name" value="TYR_RECOMBINASE"/>
    <property type="match status" value="1"/>
</dbReference>
<dbReference type="Pfam" id="PF13102">
    <property type="entry name" value="Phage_int_SAM_5"/>
    <property type="match status" value="1"/>
</dbReference>
<dbReference type="PANTHER" id="PTHR30349">
    <property type="entry name" value="PHAGE INTEGRASE-RELATED"/>
    <property type="match status" value="1"/>
</dbReference>
<proteinExistence type="inferred from homology"/>
<keyword evidence="2" id="KW-0238">DNA-binding</keyword>
<evidence type="ECO:0000256" key="2">
    <source>
        <dbReference type="ARBA" id="ARBA00023125"/>
    </source>
</evidence>
<comment type="caution">
    <text evidence="5">The sequence shown here is derived from an EMBL/GenBank/DDBJ whole genome shotgun (WGS) entry which is preliminary data.</text>
</comment>
<dbReference type="Gene3D" id="1.10.150.130">
    <property type="match status" value="1"/>
</dbReference>
<dbReference type="InterPro" id="IPR011010">
    <property type="entry name" value="DNA_brk_join_enz"/>
</dbReference>
<evidence type="ECO:0000259" key="4">
    <source>
        <dbReference type="PROSITE" id="PS51898"/>
    </source>
</evidence>
<sequence length="400" mass="46637">MKVLFLIKKKKVNKRGELPIMCRITIEKSRKEFSTGIMVQPEWWNNKSQEVTQAVSNSNVINSRLNQIRQKLDKIHLLLEVEAKDYAVGDIINVFKGEKTKKEYTLLGVVKEHNNYYEKLVGKELKKVSWQKFENTCEHLKKYVWWKYKQQDIKIEGLKFPFITDFEYYLKVVESMQQSTINKTTQRFKKMINFAVAREYIQSNPFMLHKPKSVRKEIIYLTSVELEDLENKDLNLARLEEIRDCFVFCCYTGLAFKEMNNLTADNLQTTSTGDLVIQIIRQKTGRTVYIPLLPKAKKIIEKYNSGSSNTFSGKLLPSKTNAHFNAYLKEIAVVCKIKKRLTHHIARKTFATTVLLLNDVPIEIVSKLLGHSRIGITQAHYGEILNKKVDQEISRISKLF</sequence>
<evidence type="ECO:0000256" key="1">
    <source>
        <dbReference type="ARBA" id="ARBA00008857"/>
    </source>
</evidence>
<evidence type="ECO:0000256" key="3">
    <source>
        <dbReference type="ARBA" id="ARBA00023172"/>
    </source>
</evidence>
<dbReference type="PANTHER" id="PTHR30349:SF64">
    <property type="entry name" value="PROPHAGE INTEGRASE INTD-RELATED"/>
    <property type="match status" value="1"/>
</dbReference>
<name>A0ABW3GKZ2_9FLAO</name>
<dbReference type="InterPro" id="IPR010998">
    <property type="entry name" value="Integrase_recombinase_N"/>
</dbReference>